<evidence type="ECO:0008006" key="4">
    <source>
        <dbReference type="Google" id="ProtNLM"/>
    </source>
</evidence>
<dbReference type="AlphaFoldDB" id="A0A1T4RMU3"/>
<organism evidence="2 3">
    <name type="scientific">Segatella oulorum</name>
    <dbReference type="NCBI Taxonomy" id="28136"/>
    <lineage>
        <taxon>Bacteria</taxon>
        <taxon>Pseudomonadati</taxon>
        <taxon>Bacteroidota</taxon>
        <taxon>Bacteroidia</taxon>
        <taxon>Bacteroidales</taxon>
        <taxon>Prevotellaceae</taxon>
        <taxon>Segatella</taxon>
    </lineage>
</organism>
<dbReference type="Proteomes" id="UP000190065">
    <property type="component" value="Unassembled WGS sequence"/>
</dbReference>
<evidence type="ECO:0000256" key="1">
    <source>
        <dbReference type="SAM" id="SignalP"/>
    </source>
</evidence>
<reference evidence="2 3" key="1">
    <citation type="submission" date="2017-02" db="EMBL/GenBank/DDBJ databases">
        <authorList>
            <person name="Peterson S.W."/>
        </authorList>
    </citation>
    <scope>NUCLEOTIDE SEQUENCE [LARGE SCALE GENOMIC DNA]</scope>
    <source>
        <strain evidence="2 3">ATCC 43324</strain>
    </source>
</reference>
<gene>
    <name evidence="2" type="ORF">SAMN02745202_02351</name>
</gene>
<dbReference type="eggNOG" id="ENOG5032QUV">
    <property type="taxonomic scope" value="Bacteria"/>
</dbReference>
<evidence type="ECO:0000313" key="3">
    <source>
        <dbReference type="Proteomes" id="UP000190065"/>
    </source>
</evidence>
<feature type="signal peptide" evidence="1">
    <location>
        <begin position="1"/>
        <end position="18"/>
    </location>
</feature>
<evidence type="ECO:0000313" key="2">
    <source>
        <dbReference type="EMBL" id="SKA17304.1"/>
    </source>
</evidence>
<dbReference type="EMBL" id="FUXK01000036">
    <property type="protein sequence ID" value="SKA17304.1"/>
    <property type="molecule type" value="Genomic_DNA"/>
</dbReference>
<feature type="chain" id="PRO_5010571133" description="Lipocalin-like domain-containing protein" evidence="1">
    <location>
        <begin position="19"/>
        <end position="272"/>
    </location>
</feature>
<dbReference type="STRING" id="28136.SAMN02745202_02351"/>
<protein>
    <recommendedName>
        <fullName evidence="4">Lipocalin-like domain-containing protein</fullName>
    </recommendedName>
</protein>
<dbReference type="PROSITE" id="PS51257">
    <property type="entry name" value="PROKAR_LIPOPROTEIN"/>
    <property type="match status" value="1"/>
</dbReference>
<proteinExistence type="predicted"/>
<name>A0A1T4RMU3_9BACT</name>
<accession>A0A1T4RMU3</accession>
<dbReference type="RefSeq" id="WP_025070951.1">
    <property type="nucleotide sequence ID" value="NZ_CAUUUB010000162.1"/>
</dbReference>
<sequence>MKRYIFLVLCTCSALLFSCEPVMDDKQLGNVVDESELKLDVRATTPGGNQIVMVNNTLGVGSYWDYVIGRSAADRDTVSLPFLGEQTITFTGLCDGGTVTTTRKVNVTSIDHPVAREWKLFGGSGQQGKKWTWDSTVAAVYGTGGYLTEFIPDWTSIALANVDEKDGYMVFDLNGGPNFTRYAADGTVVEKGTFAFNMSSTKNNPDDGSQWSIGTLTLTGATVLSGHIYGATEKQYKFDILTLDDDHLVLCAAPEGTAAWDNGTFWIFKRKN</sequence>
<keyword evidence="1" id="KW-0732">Signal</keyword>